<dbReference type="InterPro" id="IPR036188">
    <property type="entry name" value="FAD/NAD-bd_sf"/>
</dbReference>
<dbReference type="AlphaFoldDB" id="M5EVL7"/>
<dbReference type="eggNOG" id="COG0579">
    <property type="taxonomic scope" value="Bacteria"/>
</dbReference>
<protein>
    <submittedName>
        <fullName evidence="7">FAD dependent oxidoreductase</fullName>
    </submittedName>
</protein>
<evidence type="ECO:0000259" key="6">
    <source>
        <dbReference type="Pfam" id="PF01266"/>
    </source>
</evidence>
<name>M5EVL7_9HYPH</name>
<dbReference type="PANTHER" id="PTHR43104">
    <property type="entry name" value="L-2-HYDROXYGLUTARATE DEHYDROGENASE, MITOCHONDRIAL"/>
    <property type="match status" value="1"/>
</dbReference>
<evidence type="ECO:0000256" key="4">
    <source>
        <dbReference type="ARBA" id="ARBA00023002"/>
    </source>
</evidence>
<dbReference type="SUPFAM" id="SSF51905">
    <property type="entry name" value="FAD/NAD(P)-binding domain"/>
    <property type="match status" value="1"/>
</dbReference>
<keyword evidence="8" id="KW-1185">Reference proteome</keyword>
<proteinExistence type="inferred from homology"/>
<evidence type="ECO:0000256" key="5">
    <source>
        <dbReference type="ARBA" id="ARBA00037941"/>
    </source>
</evidence>
<keyword evidence="2" id="KW-0285">Flavoprotein</keyword>
<dbReference type="PANTHER" id="PTHR43104:SF4">
    <property type="entry name" value="L-2-HYDROXYGLUTARATE DEHYDROGENASE, MITOCHONDRIAL"/>
    <property type="match status" value="1"/>
</dbReference>
<keyword evidence="3" id="KW-0274">FAD</keyword>
<sequence length="389" mass="41078">MDHVDCIVAGAGVVGLAIARDMARRGMDTLILEAANAIGTGTSSRNSEVIHAGIYYPVGSLKARFCVAGRNMLYRYCEEHAVPHARCGKLIVAANADQEPVLATIRANASACGVDDLVPLTAAEALELEPRLRCKAALLSPSTGIIDSHALMLALQGDAEEHGAALSLNTRIVSGRIDGGLPEGGLIVLDTIDSTSGERFEIATKFFINAAGLDATALARSIDGLDPQFVPGLRYAKGNYFSVAGLAPFSRLIYPVPEPGGLGVHLTLDLDGVARFGPDVEWTDTLDYRVDPARGERFYNEIRKYWPDLADGSLQPAYSGIRPKLSGPGEANADFVIQDASVHGVDGLVNLFGIESPGLTSSLAIAEYVAQRLVPSQARNRGAAFAAGH</sequence>
<comment type="cofactor">
    <cofactor evidence="1">
        <name>FAD</name>
        <dbReference type="ChEBI" id="CHEBI:57692"/>
    </cofactor>
</comment>
<evidence type="ECO:0000313" key="8">
    <source>
        <dbReference type="Proteomes" id="UP000012062"/>
    </source>
</evidence>
<accession>M5EVL7</accession>
<dbReference type="GO" id="GO:0047545">
    <property type="term" value="F:(S)-2-hydroxyglutarate dehydrogenase activity"/>
    <property type="evidence" value="ECO:0007669"/>
    <property type="project" value="TreeGrafter"/>
</dbReference>
<evidence type="ECO:0000256" key="1">
    <source>
        <dbReference type="ARBA" id="ARBA00001974"/>
    </source>
</evidence>
<organism evidence="7 8">
    <name type="scientific">Mesorhizobium metallidurans STM 2683</name>
    <dbReference type="NCBI Taxonomy" id="1297569"/>
    <lineage>
        <taxon>Bacteria</taxon>
        <taxon>Pseudomonadati</taxon>
        <taxon>Pseudomonadota</taxon>
        <taxon>Alphaproteobacteria</taxon>
        <taxon>Hyphomicrobiales</taxon>
        <taxon>Phyllobacteriaceae</taxon>
        <taxon>Mesorhizobium</taxon>
    </lineage>
</organism>
<keyword evidence="4" id="KW-0560">Oxidoreductase</keyword>
<gene>
    <name evidence="7" type="ORF">MESS2_730163</name>
</gene>
<reference evidence="7 8" key="1">
    <citation type="submission" date="2013-02" db="EMBL/GenBank/DDBJ databases">
        <authorList>
            <person name="Genoscope - CEA"/>
        </authorList>
    </citation>
    <scope>NUCLEOTIDE SEQUENCE [LARGE SCALE GENOMIC DNA]</scope>
    <source>
        <strain evidence="7 8">STM 2683</strain>
    </source>
</reference>
<dbReference type="Gene3D" id="3.30.9.10">
    <property type="entry name" value="D-Amino Acid Oxidase, subunit A, domain 2"/>
    <property type="match status" value="1"/>
</dbReference>
<comment type="caution">
    <text evidence="7">The sequence shown here is derived from an EMBL/GenBank/DDBJ whole genome shotgun (WGS) entry which is preliminary data.</text>
</comment>
<dbReference type="OrthoDB" id="9801699at2"/>
<dbReference type="Pfam" id="PF01266">
    <property type="entry name" value="DAO"/>
    <property type="match status" value="1"/>
</dbReference>
<dbReference type="EMBL" id="CAUM01000143">
    <property type="protein sequence ID" value="CCV08267.1"/>
    <property type="molecule type" value="Genomic_DNA"/>
</dbReference>
<evidence type="ECO:0000256" key="3">
    <source>
        <dbReference type="ARBA" id="ARBA00022827"/>
    </source>
</evidence>
<feature type="domain" description="FAD dependent oxidoreductase" evidence="6">
    <location>
        <begin position="5"/>
        <end position="372"/>
    </location>
</feature>
<dbReference type="InterPro" id="IPR006076">
    <property type="entry name" value="FAD-dep_OxRdtase"/>
</dbReference>
<dbReference type="STRING" id="1297569.MESS2_730163"/>
<dbReference type="Proteomes" id="UP000012062">
    <property type="component" value="Unassembled WGS sequence"/>
</dbReference>
<comment type="similarity">
    <text evidence="5">Belongs to the L2HGDH family.</text>
</comment>
<evidence type="ECO:0000256" key="2">
    <source>
        <dbReference type="ARBA" id="ARBA00022630"/>
    </source>
</evidence>
<dbReference type="Gene3D" id="3.50.50.60">
    <property type="entry name" value="FAD/NAD(P)-binding domain"/>
    <property type="match status" value="1"/>
</dbReference>
<evidence type="ECO:0000313" key="7">
    <source>
        <dbReference type="EMBL" id="CCV08267.1"/>
    </source>
</evidence>
<dbReference type="RefSeq" id="WP_008877143.1">
    <property type="nucleotide sequence ID" value="NZ_CAUM01000143.1"/>
</dbReference>